<gene>
    <name evidence="1" type="ORF">G7Y82_12105</name>
</gene>
<evidence type="ECO:0000313" key="1">
    <source>
        <dbReference type="EMBL" id="NKF23063.1"/>
    </source>
</evidence>
<dbReference type="InterPro" id="IPR021330">
    <property type="entry name" value="DUF2939"/>
</dbReference>
<reference evidence="1" key="1">
    <citation type="submission" date="2020-03" db="EMBL/GenBank/DDBJ databases">
        <title>Solimonas marina sp. nov., isolated from deep seawater of the Pacific Ocean.</title>
        <authorList>
            <person name="Liu X."/>
            <person name="Lai Q."/>
            <person name="Sun F."/>
            <person name="Gai Y."/>
            <person name="Li G."/>
            <person name="Shao Z."/>
        </authorList>
    </citation>
    <scope>NUCLEOTIDE SEQUENCE</scope>
    <source>
        <strain evidence="1">C16B3</strain>
    </source>
</reference>
<dbReference type="Pfam" id="PF11159">
    <property type="entry name" value="DUF2939"/>
    <property type="match status" value="1"/>
</dbReference>
<protein>
    <submittedName>
        <fullName evidence="1">DUF2939 domain-containing protein</fullName>
    </submittedName>
</protein>
<evidence type="ECO:0000313" key="2">
    <source>
        <dbReference type="Proteomes" id="UP000653472"/>
    </source>
</evidence>
<name>A0A970B6Q3_9GAMM</name>
<dbReference type="AlphaFoldDB" id="A0A970B6Q3"/>
<sequence>MNKVFAIVAVAVVLVVGYVAVGPFVTLYGIQQAVNDKDAEALRDNVDFPALRESVKGQFTAAMTQQMKQSDTESNGFAALGAGLAMLMVDKAVDQFVTPEGLTALLANDARSAAPADQTQHDDEPDKRVHLIRGGRTDWSFQTPSRFLVTIHGDKGKDLGLVLRRQDLTWRLTAIQLPPGLFEQ</sequence>
<comment type="caution">
    <text evidence="1">The sequence shown here is derived from an EMBL/GenBank/DDBJ whole genome shotgun (WGS) entry which is preliminary data.</text>
</comment>
<accession>A0A970B6Q3</accession>
<dbReference type="RefSeq" id="WP_168148389.1">
    <property type="nucleotide sequence ID" value="NZ_JAAVXB010000006.1"/>
</dbReference>
<organism evidence="1 2">
    <name type="scientific">Solimonas marina</name>
    <dbReference type="NCBI Taxonomy" id="2714601"/>
    <lineage>
        <taxon>Bacteria</taxon>
        <taxon>Pseudomonadati</taxon>
        <taxon>Pseudomonadota</taxon>
        <taxon>Gammaproteobacteria</taxon>
        <taxon>Nevskiales</taxon>
        <taxon>Nevskiaceae</taxon>
        <taxon>Solimonas</taxon>
    </lineage>
</organism>
<keyword evidence="2" id="KW-1185">Reference proteome</keyword>
<dbReference type="EMBL" id="JAAVXB010000006">
    <property type="protein sequence ID" value="NKF23063.1"/>
    <property type="molecule type" value="Genomic_DNA"/>
</dbReference>
<dbReference type="Proteomes" id="UP000653472">
    <property type="component" value="Unassembled WGS sequence"/>
</dbReference>
<proteinExistence type="predicted"/>